<evidence type="ECO:0000256" key="1">
    <source>
        <dbReference type="ARBA" id="ARBA00010835"/>
    </source>
</evidence>
<dbReference type="KEGG" id="kng:KNAG_0I00720"/>
<reference evidence="7 8" key="1">
    <citation type="journal article" date="2011" name="Proc. Natl. Acad. Sci. U.S.A.">
        <title>Evolutionary erosion of yeast sex chromosomes by mating-type switching accidents.</title>
        <authorList>
            <person name="Gordon J.L."/>
            <person name="Armisen D."/>
            <person name="Proux-Wera E."/>
            <person name="Oheigeartaigh S.S."/>
            <person name="Byrne K.P."/>
            <person name="Wolfe K.H."/>
        </authorList>
    </citation>
    <scope>NUCLEOTIDE SEQUENCE [LARGE SCALE GENOMIC DNA]</scope>
    <source>
        <strain evidence="8">ATCC MYA-139 / BCRC 22969 / CBS 8797 / CCRC 22969 / KCTC 17520 / NBRC 10181 / NCYC 3082</strain>
    </source>
</reference>
<proteinExistence type="inferred from homology"/>
<keyword evidence="3" id="KW-0648">Protein biosynthesis</keyword>
<dbReference type="GO" id="GO:0005743">
    <property type="term" value="C:mitochondrial inner membrane"/>
    <property type="evidence" value="ECO:0007669"/>
    <property type="project" value="EnsemblFungi"/>
</dbReference>
<comment type="similarity">
    <text evidence="1">Belongs to the prokaryotic/mitochondrial release factor family.</text>
</comment>
<dbReference type="FunFam" id="3.30.160.20:FF:000004">
    <property type="entry name" value="Peptide chain release factor 1"/>
    <property type="match status" value="1"/>
</dbReference>
<dbReference type="EMBL" id="HE978322">
    <property type="protein sequence ID" value="CCK71863.1"/>
    <property type="molecule type" value="Genomic_DNA"/>
</dbReference>
<protein>
    <recommendedName>
        <fullName evidence="4">Peptide chain release factor 1, mitochondrial</fullName>
    </recommendedName>
</protein>
<evidence type="ECO:0000313" key="8">
    <source>
        <dbReference type="Proteomes" id="UP000006310"/>
    </source>
</evidence>
<dbReference type="eggNOG" id="KOG2726">
    <property type="taxonomic scope" value="Eukaryota"/>
</dbReference>
<dbReference type="PROSITE" id="PS00745">
    <property type="entry name" value="RF_PROK_I"/>
    <property type="match status" value="1"/>
</dbReference>
<reference evidence="8" key="2">
    <citation type="submission" date="2012-08" db="EMBL/GenBank/DDBJ databases">
        <title>Genome sequence of Kazachstania naganishii.</title>
        <authorList>
            <person name="Gordon J.L."/>
            <person name="Armisen D."/>
            <person name="Proux-Wera E."/>
            <person name="OhEigeartaigh S.S."/>
            <person name="Byrne K.P."/>
            <person name="Wolfe K.H."/>
        </authorList>
    </citation>
    <scope>NUCLEOTIDE SEQUENCE [LARGE SCALE GENOMIC DNA]</scope>
    <source>
        <strain evidence="8">ATCC MYA-139 / BCRC 22969 / CBS 8797 / CCRC 22969 / KCTC 17520 / NBRC 10181 / NCYC 3082</strain>
    </source>
</reference>
<dbReference type="Gene3D" id="3.30.160.20">
    <property type="match status" value="1"/>
</dbReference>
<dbReference type="OMA" id="DHRVGFK"/>
<dbReference type="PANTHER" id="PTHR43804">
    <property type="entry name" value="LD18447P"/>
    <property type="match status" value="1"/>
</dbReference>
<dbReference type="RefSeq" id="XP_022466108.1">
    <property type="nucleotide sequence ID" value="XM_022609743.1"/>
</dbReference>
<dbReference type="SUPFAM" id="SSF75620">
    <property type="entry name" value="Release factor"/>
    <property type="match status" value="1"/>
</dbReference>
<evidence type="ECO:0000256" key="3">
    <source>
        <dbReference type="ARBA" id="ARBA00022917"/>
    </source>
</evidence>
<keyword evidence="8" id="KW-1185">Reference proteome</keyword>
<dbReference type="GeneID" id="34527606"/>
<dbReference type="GO" id="GO:0003747">
    <property type="term" value="F:translation release factor activity"/>
    <property type="evidence" value="ECO:0007669"/>
    <property type="project" value="EnsemblFungi"/>
</dbReference>
<dbReference type="InterPro" id="IPR005139">
    <property type="entry name" value="PCRF"/>
</dbReference>
<dbReference type="Gene3D" id="6.10.140.1950">
    <property type="match status" value="1"/>
</dbReference>
<dbReference type="InterPro" id="IPR050057">
    <property type="entry name" value="Prokaryotic/Mito_RF"/>
</dbReference>
<dbReference type="Proteomes" id="UP000006310">
    <property type="component" value="Chromosome 9"/>
</dbReference>
<evidence type="ECO:0000256" key="5">
    <source>
        <dbReference type="SAM" id="MobiDB-lite"/>
    </source>
</evidence>
<gene>
    <name evidence="7" type="primary">KNAG0I00720</name>
    <name evidence="7" type="ordered locus">KNAG_0I00720</name>
</gene>
<feature type="compositionally biased region" description="Basic and acidic residues" evidence="5">
    <location>
        <begin position="328"/>
        <end position="357"/>
    </location>
</feature>
<sequence length="411" mass="46172">MWMIARGGKLLIKRTRGVNCVPGGLVPHGRVFYSVLVGDELNLKRLPNSLVTKAESYSKELTLLEESLSRGETFDEDKQIRYSRVSAVTDTLGHYRSILGNIRELNGMMATDPALKSEAEAELRELIPRFNGYAERLLGELLPPPAFSGKPCLMELRPGVGGVEAMNFTQDLTNMYINYAHKKRWKYHILSQQSNESGSGLIAAVLSIDEPGSYDRLRFESGVHRVQRVPDTETKGRTHTSTAAVVVLPQMGEESAKEVDAYERTFKPGEIRVDVKRASGKGGQHVNTTDSAVRLTHIPSGIVVSMQDERSQQKNRTKAFTLLRSRLAEKERSEKEARERAARREQVTTTNRSDKIRTYNYPQNRLTDHRCGFTLHDIPGVLSGERLDEVINAMTQFNTAEQAKRLLNDDS</sequence>
<dbReference type="SMART" id="SM00937">
    <property type="entry name" value="PCRF"/>
    <property type="match status" value="1"/>
</dbReference>
<dbReference type="InterPro" id="IPR045853">
    <property type="entry name" value="Pep_chain_release_fac_I_sf"/>
</dbReference>
<dbReference type="AlphaFoldDB" id="J7RQ21"/>
<dbReference type="Pfam" id="PF03462">
    <property type="entry name" value="PCRF"/>
    <property type="match status" value="1"/>
</dbReference>
<dbReference type="OrthoDB" id="2019491at2759"/>
<dbReference type="STRING" id="1071383.J7RQ21"/>
<accession>J7RQ21</accession>
<feature type="domain" description="Prokaryotic-type class I peptide chain release factors" evidence="6">
    <location>
        <begin position="277"/>
        <end position="293"/>
    </location>
</feature>
<dbReference type="HOGENOM" id="CLU_036856_0_8_1"/>
<feature type="region of interest" description="Disordered" evidence="5">
    <location>
        <begin position="328"/>
        <end position="358"/>
    </location>
</feature>
<evidence type="ECO:0000256" key="2">
    <source>
        <dbReference type="ARBA" id="ARBA00022481"/>
    </source>
</evidence>
<dbReference type="PANTHER" id="PTHR43804:SF7">
    <property type="entry name" value="LD18447P"/>
    <property type="match status" value="1"/>
</dbReference>
<dbReference type="Pfam" id="PF00472">
    <property type="entry name" value="RF-1"/>
    <property type="match status" value="1"/>
</dbReference>
<evidence type="ECO:0000259" key="6">
    <source>
        <dbReference type="PROSITE" id="PS00745"/>
    </source>
</evidence>
<dbReference type="Gene3D" id="3.30.70.1660">
    <property type="match status" value="1"/>
</dbReference>
<dbReference type="GO" id="GO:0070126">
    <property type="term" value="P:mitochondrial translational termination"/>
    <property type="evidence" value="ECO:0007669"/>
    <property type="project" value="EnsemblFungi"/>
</dbReference>
<organism evidence="7 8">
    <name type="scientific">Huiozyma naganishii (strain ATCC MYA-139 / BCRC 22969 / CBS 8797 / KCTC 17520 / NBRC 10181 / NCYC 3082 / Yp74L-3)</name>
    <name type="common">Yeast</name>
    <name type="synonym">Kazachstania naganishii</name>
    <dbReference type="NCBI Taxonomy" id="1071383"/>
    <lineage>
        <taxon>Eukaryota</taxon>
        <taxon>Fungi</taxon>
        <taxon>Dikarya</taxon>
        <taxon>Ascomycota</taxon>
        <taxon>Saccharomycotina</taxon>
        <taxon>Saccharomycetes</taxon>
        <taxon>Saccharomycetales</taxon>
        <taxon>Saccharomycetaceae</taxon>
        <taxon>Huiozyma</taxon>
    </lineage>
</organism>
<evidence type="ECO:0000256" key="4">
    <source>
        <dbReference type="ARBA" id="ARBA00067174"/>
    </source>
</evidence>
<dbReference type="InterPro" id="IPR000352">
    <property type="entry name" value="Pep_chain_release_fac_I"/>
</dbReference>
<evidence type="ECO:0000313" key="7">
    <source>
        <dbReference type="EMBL" id="CCK71863.1"/>
    </source>
</evidence>
<name>J7RQ21_HUIN7</name>
<keyword evidence="2" id="KW-0488">Methylation</keyword>